<evidence type="ECO:0000313" key="2">
    <source>
        <dbReference type="Proteomes" id="UP001500945"/>
    </source>
</evidence>
<dbReference type="SUPFAM" id="SSF56024">
    <property type="entry name" value="Phospholipase D/nuclease"/>
    <property type="match status" value="1"/>
</dbReference>
<name>A0ABP8KPE1_9MICO</name>
<dbReference type="CDD" id="cd00093">
    <property type="entry name" value="HTH_XRE"/>
    <property type="match status" value="1"/>
</dbReference>
<organism evidence="1 2">
    <name type="scientific">Fodinibacter luteus</name>
    <dbReference type="NCBI Taxonomy" id="552064"/>
    <lineage>
        <taxon>Bacteria</taxon>
        <taxon>Bacillati</taxon>
        <taxon>Actinomycetota</taxon>
        <taxon>Actinomycetes</taxon>
        <taxon>Micrococcales</taxon>
        <taxon>Intrasporangiaceae</taxon>
        <taxon>Fodinibacter (ex Wang et al. 2009)</taxon>
    </lineage>
</organism>
<gene>
    <name evidence="1" type="ORF">GCM10023168_31950</name>
</gene>
<proteinExistence type="predicted"/>
<sequence>MTNDRLRSALASSGMTSAELGAHIDVDPKTVDRWIANGRVPHRSNRQRVAAALAQDEVYLWPDAYGDSYVSAASRAEVVTVYPNRGSIPASLWHSLFDNAIESIDILAFAASFIHDSLPDVDEVLIAKARTGVRVRLAFGDPDSDAVRIRGVEEGIGESLAERCRLTWKYLDPILREPEISVRAHSSTLYCSIFRFDNDLLANHHLFGAPANHSAVLHVRRLTGGRHFDSHTASFERVWQLAYARAREAQRPAH</sequence>
<dbReference type="Gene3D" id="1.10.260.40">
    <property type="entry name" value="lambda repressor-like DNA-binding domains"/>
    <property type="match status" value="1"/>
</dbReference>
<dbReference type="InterPro" id="IPR010982">
    <property type="entry name" value="Lambda_DNA-bd_dom_sf"/>
</dbReference>
<dbReference type="SUPFAM" id="SSF47413">
    <property type="entry name" value="lambda repressor-like DNA-binding domains"/>
    <property type="match status" value="1"/>
</dbReference>
<comment type="caution">
    <text evidence="1">The sequence shown here is derived from an EMBL/GenBank/DDBJ whole genome shotgun (WGS) entry which is preliminary data.</text>
</comment>
<keyword evidence="2" id="KW-1185">Reference proteome</keyword>
<dbReference type="Proteomes" id="UP001500945">
    <property type="component" value="Unassembled WGS sequence"/>
</dbReference>
<reference evidence="2" key="1">
    <citation type="journal article" date="2019" name="Int. J. Syst. Evol. Microbiol.">
        <title>The Global Catalogue of Microorganisms (GCM) 10K type strain sequencing project: providing services to taxonomists for standard genome sequencing and annotation.</title>
        <authorList>
            <consortium name="The Broad Institute Genomics Platform"/>
            <consortium name="The Broad Institute Genome Sequencing Center for Infectious Disease"/>
            <person name="Wu L."/>
            <person name="Ma J."/>
        </authorList>
    </citation>
    <scope>NUCLEOTIDE SEQUENCE [LARGE SCALE GENOMIC DNA]</scope>
    <source>
        <strain evidence="2">JCM 17809</strain>
    </source>
</reference>
<dbReference type="EMBL" id="BAABGM010000022">
    <property type="protein sequence ID" value="GAA4411275.1"/>
    <property type="molecule type" value="Genomic_DNA"/>
</dbReference>
<protein>
    <submittedName>
        <fullName evidence="1">XRE family transcriptional regulator</fullName>
    </submittedName>
</protein>
<evidence type="ECO:0000313" key="1">
    <source>
        <dbReference type="EMBL" id="GAA4411275.1"/>
    </source>
</evidence>
<accession>A0ABP8KPE1</accession>
<dbReference type="InterPro" id="IPR001387">
    <property type="entry name" value="Cro/C1-type_HTH"/>
</dbReference>